<feature type="domain" description="Gamma-glutamylcyclotransferase AIG2-like" evidence="3">
    <location>
        <begin position="14"/>
        <end position="142"/>
    </location>
</feature>
<dbReference type="InterPro" id="IPR036568">
    <property type="entry name" value="GGCT-like_sf"/>
</dbReference>
<dbReference type="SUPFAM" id="SSF110857">
    <property type="entry name" value="Gamma-glutamyl cyclotransferase-like"/>
    <property type="match status" value="1"/>
</dbReference>
<organism evidence="4 5">
    <name type="scientific">Deinococcus arenicola</name>
    <dbReference type="NCBI Taxonomy" id="2994950"/>
    <lineage>
        <taxon>Bacteria</taxon>
        <taxon>Thermotogati</taxon>
        <taxon>Deinococcota</taxon>
        <taxon>Deinococci</taxon>
        <taxon>Deinococcales</taxon>
        <taxon>Deinococcaceae</taxon>
        <taxon>Deinococcus</taxon>
    </lineage>
</organism>
<dbReference type="PANTHER" id="PTHR31544:SF2">
    <property type="entry name" value="AIG2-LIKE PROTEIN D"/>
    <property type="match status" value="1"/>
</dbReference>
<dbReference type="Proteomes" id="UP001276150">
    <property type="component" value="Unassembled WGS sequence"/>
</dbReference>
<keyword evidence="1" id="KW-0808">Transferase</keyword>
<proteinExistence type="predicted"/>
<keyword evidence="5" id="KW-1185">Reference proteome</keyword>
<sequence length="155" mass="16855">MTESSPPYAPLTTVFVYGTLMPGERNAHIAQLGGTFSAQPARLPGFRLLHLYPEAYPAVLPGEPQDGVTGFALTYAPADWPLALPFLDELEGIDETPPLYTREEVTLTLENGQSLTSWVYIYAVSERLTRPGALPVSGGDWTAVANRSKTSESDR</sequence>
<dbReference type="InterPro" id="IPR013024">
    <property type="entry name" value="GGCT-like"/>
</dbReference>
<dbReference type="CDD" id="cd06661">
    <property type="entry name" value="GGCT_like"/>
    <property type="match status" value="1"/>
</dbReference>
<dbReference type="Pfam" id="PF06094">
    <property type="entry name" value="GGACT"/>
    <property type="match status" value="1"/>
</dbReference>
<dbReference type="InterPro" id="IPR009288">
    <property type="entry name" value="AIG2-like_dom"/>
</dbReference>
<evidence type="ECO:0000313" key="5">
    <source>
        <dbReference type="Proteomes" id="UP001276150"/>
    </source>
</evidence>
<evidence type="ECO:0000256" key="2">
    <source>
        <dbReference type="ARBA" id="ARBA00030602"/>
    </source>
</evidence>
<evidence type="ECO:0000313" key="4">
    <source>
        <dbReference type="EMBL" id="MDV6374865.1"/>
    </source>
</evidence>
<comment type="caution">
    <text evidence="4">The sequence shown here is derived from an EMBL/GenBank/DDBJ whole genome shotgun (WGS) entry which is preliminary data.</text>
</comment>
<reference evidence="4 5" key="1">
    <citation type="submission" date="2022-11" db="EMBL/GenBank/DDBJ databases">
        <title>Deinococcus ZS9-10, Low Temperature and Draught-tolerating, UV-resistant Bacteria from Continental Antarctica.</title>
        <authorList>
            <person name="Cheng L."/>
        </authorList>
    </citation>
    <scope>NUCLEOTIDE SEQUENCE [LARGE SCALE GENOMIC DNA]</scope>
    <source>
        <strain evidence="4 5">ZS9-10</strain>
    </source>
</reference>
<evidence type="ECO:0000259" key="3">
    <source>
        <dbReference type="Pfam" id="PF06094"/>
    </source>
</evidence>
<evidence type="ECO:0000256" key="1">
    <source>
        <dbReference type="ARBA" id="ARBA00022679"/>
    </source>
</evidence>
<gene>
    <name evidence="4" type="ORF">ORD21_09725</name>
</gene>
<dbReference type="RefSeq" id="WP_317640192.1">
    <property type="nucleotide sequence ID" value="NZ_JAPMIV010000015.1"/>
</dbReference>
<accession>A0ABU4DR12</accession>
<dbReference type="EMBL" id="JAPMIV010000015">
    <property type="protein sequence ID" value="MDV6374865.1"/>
    <property type="molecule type" value="Genomic_DNA"/>
</dbReference>
<dbReference type="Gene3D" id="3.10.490.10">
    <property type="entry name" value="Gamma-glutamyl cyclotransferase-like"/>
    <property type="match status" value="1"/>
</dbReference>
<dbReference type="PANTHER" id="PTHR31544">
    <property type="entry name" value="AIG2-LIKE PROTEIN D"/>
    <property type="match status" value="1"/>
</dbReference>
<dbReference type="InterPro" id="IPR045038">
    <property type="entry name" value="AIG2-like"/>
</dbReference>
<name>A0ABU4DR12_9DEIO</name>
<protein>
    <recommendedName>
        <fullName evidence="2">Putative gamma-glutamylcyclotransferase</fullName>
    </recommendedName>
</protein>